<reference evidence="1" key="3">
    <citation type="submission" date="2021-05" db="UniProtKB">
        <authorList>
            <consortium name="EnsemblPlants"/>
        </authorList>
    </citation>
    <scope>IDENTIFICATION</scope>
    <source>
        <strain evidence="1">cv. B73</strain>
    </source>
</reference>
<reference evidence="2" key="1">
    <citation type="submission" date="2015-12" db="EMBL/GenBank/DDBJ databases">
        <title>Update maize B73 reference genome by single molecule sequencing technologies.</title>
        <authorList>
            <consortium name="Maize Genome Sequencing Project"/>
            <person name="Ware D."/>
        </authorList>
    </citation>
    <scope>NUCLEOTIDE SEQUENCE [LARGE SCALE GENOMIC DNA]</scope>
    <source>
        <strain evidence="2">cv. B73</strain>
    </source>
</reference>
<dbReference type="Proteomes" id="UP000007305">
    <property type="component" value="Chromosome 2"/>
</dbReference>
<name>A0A804MGJ8_MAIZE</name>
<organism evidence="1 2">
    <name type="scientific">Zea mays</name>
    <name type="common">Maize</name>
    <dbReference type="NCBI Taxonomy" id="4577"/>
    <lineage>
        <taxon>Eukaryota</taxon>
        <taxon>Viridiplantae</taxon>
        <taxon>Streptophyta</taxon>
        <taxon>Embryophyta</taxon>
        <taxon>Tracheophyta</taxon>
        <taxon>Spermatophyta</taxon>
        <taxon>Magnoliopsida</taxon>
        <taxon>Liliopsida</taxon>
        <taxon>Poales</taxon>
        <taxon>Poaceae</taxon>
        <taxon>PACMAD clade</taxon>
        <taxon>Panicoideae</taxon>
        <taxon>Andropogonodae</taxon>
        <taxon>Andropogoneae</taxon>
        <taxon>Tripsacinae</taxon>
        <taxon>Zea</taxon>
    </lineage>
</organism>
<proteinExistence type="predicted"/>
<evidence type="ECO:0000313" key="2">
    <source>
        <dbReference type="Proteomes" id="UP000007305"/>
    </source>
</evidence>
<dbReference type="EnsemblPlants" id="Zm00001eb083930_T001">
    <property type="protein sequence ID" value="Zm00001eb083930_P001"/>
    <property type="gene ID" value="Zm00001eb083930"/>
</dbReference>
<accession>A0A804MGJ8</accession>
<reference evidence="1" key="2">
    <citation type="submission" date="2019-07" db="EMBL/GenBank/DDBJ databases">
        <authorList>
            <person name="Seetharam A."/>
            <person name="Woodhouse M."/>
            <person name="Cannon E."/>
        </authorList>
    </citation>
    <scope>NUCLEOTIDE SEQUENCE [LARGE SCALE GENOMIC DNA]</scope>
    <source>
        <strain evidence="1">cv. B73</strain>
    </source>
</reference>
<sequence length="114" mass="12984">MLPWQITGLTNNSYFDGAHEVRHYVRKHSDLGRIVLEVAKVYNECHEGLFSLNPILCEILNICPENNLRAGLANPRPSKLLEIFSEVEMMKMIVLMPTQMILLFLGNSTLFPAL</sequence>
<protein>
    <submittedName>
        <fullName evidence="1">Uncharacterized protein</fullName>
    </submittedName>
</protein>
<dbReference type="InParanoid" id="A0A804MGJ8"/>
<dbReference type="Gramene" id="Zm00001eb083930_T001">
    <property type="protein sequence ID" value="Zm00001eb083930_P001"/>
    <property type="gene ID" value="Zm00001eb083930"/>
</dbReference>
<dbReference type="AlphaFoldDB" id="A0A804MGJ8"/>
<keyword evidence="2" id="KW-1185">Reference proteome</keyword>
<evidence type="ECO:0000313" key="1">
    <source>
        <dbReference type="EnsemblPlants" id="Zm00001eb083930_P001"/>
    </source>
</evidence>